<dbReference type="SMART" id="SM00160">
    <property type="entry name" value="RanBD"/>
    <property type="match status" value="1"/>
</dbReference>
<dbReference type="GO" id="GO:0005643">
    <property type="term" value="C:nuclear pore"/>
    <property type="evidence" value="ECO:0007669"/>
    <property type="project" value="UniProtKB-SubCell"/>
</dbReference>
<dbReference type="InterPro" id="IPR045255">
    <property type="entry name" value="RanBP1-like"/>
</dbReference>
<keyword evidence="6" id="KW-0007">Acetylation</keyword>
<evidence type="ECO:0000313" key="12">
    <source>
        <dbReference type="EMBL" id="CAK0783922.1"/>
    </source>
</evidence>
<organism evidence="12 13">
    <name type="scientific">Coccomyxa viridis</name>
    <dbReference type="NCBI Taxonomy" id="1274662"/>
    <lineage>
        <taxon>Eukaryota</taxon>
        <taxon>Viridiplantae</taxon>
        <taxon>Chlorophyta</taxon>
        <taxon>core chlorophytes</taxon>
        <taxon>Trebouxiophyceae</taxon>
        <taxon>Trebouxiophyceae incertae sedis</taxon>
        <taxon>Coccomyxaceae</taxon>
        <taxon>Coccomyxa</taxon>
    </lineage>
</organism>
<dbReference type="EMBL" id="CAUYUE010000009">
    <property type="protein sequence ID" value="CAK0783922.1"/>
    <property type="molecule type" value="Genomic_DNA"/>
</dbReference>
<dbReference type="PANTHER" id="PTHR23138:SF142">
    <property type="entry name" value="RAN-BINDING PROTEIN 3B-RELATED"/>
    <property type="match status" value="1"/>
</dbReference>
<dbReference type="InterPro" id="IPR011993">
    <property type="entry name" value="PH-like_dom_sf"/>
</dbReference>
<dbReference type="Pfam" id="PF00638">
    <property type="entry name" value="Ran_BP1"/>
    <property type="match status" value="1"/>
</dbReference>
<dbReference type="Pfam" id="PF08911">
    <property type="entry name" value="NUP50"/>
    <property type="match status" value="1"/>
</dbReference>
<dbReference type="Gene3D" id="2.30.29.30">
    <property type="entry name" value="Pleckstrin-homology domain (PH domain)/Phosphotyrosine-binding domain (PTB)"/>
    <property type="match status" value="1"/>
</dbReference>
<dbReference type="InterPro" id="IPR015007">
    <property type="entry name" value="NUP2/50/61"/>
</dbReference>
<feature type="domain" description="RanBD1" evidence="11">
    <location>
        <begin position="311"/>
        <end position="465"/>
    </location>
</feature>
<dbReference type="InterPro" id="IPR000156">
    <property type="entry name" value="Ran_bind_dom"/>
</dbReference>
<proteinExistence type="predicted"/>
<dbReference type="GO" id="GO:0015031">
    <property type="term" value="P:protein transport"/>
    <property type="evidence" value="ECO:0007669"/>
    <property type="project" value="UniProtKB-KW"/>
</dbReference>
<evidence type="ECO:0000256" key="4">
    <source>
        <dbReference type="ARBA" id="ARBA00022816"/>
    </source>
</evidence>
<evidence type="ECO:0000256" key="3">
    <source>
        <dbReference type="ARBA" id="ARBA00022737"/>
    </source>
</evidence>
<keyword evidence="5" id="KW-0653">Protein transport</keyword>
<protein>
    <recommendedName>
        <fullName evidence="11">RanBD1 domain-containing protein</fullName>
    </recommendedName>
</protein>
<evidence type="ECO:0000256" key="1">
    <source>
        <dbReference type="ARBA" id="ARBA00004567"/>
    </source>
</evidence>
<sequence length="470" mass="47608">MTKRPTDHLEPAPKKRSGDRQISREEPPSDDDEEQEIGEGFARADNTAIKKRKIFKARRGASPAPVPASEEATAGGKAPASAGSNPFAGISLTPAAAASGNPFAGMSLPVQTAASKAPEPVAEARSAAQPHSAAAEPAPPSTSEPIGADVPVAEAAPAEHAPEEAGPEDAAQPGAAAAAAPAEQPQADRAKSSEAGSNAEAPAGTSGNAFASFAASNSKSAFGALSADAAAASNSFGNGSSLGASGFKSFSAAPSSSAPATTGFSFTPGASASFTFSTSSAPATSSFPAMTSIFQQSSQPSTSLFGSSSAAVAPAVSLPPEDANRVTGEEEERSVYTGDGVLFEYDEAERQWRERGRGEMKVNVGASGKARLIMRNKGNFRLLLNASIWPGMKVTPMDGGKGVTFIVMNAAQSTGDSKAGVEGKDGEGDAPEEGKMSTWAYRVKMEAKLAEFAAAVNEHRTPVSAAEDNV</sequence>
<keyword evidence="9" id="KW-0539">Nucleus</keyword>
<feature type="compositionally biased region" description="Basic residues" evidence="10">
    <location>
        <begin position="49"/>
        <end position="59"/>
    </location>
</feature>
<keyword evidence="2" id="KW-0813">Transport</keyword>
<evidence type="ECO:0000259" key="11">
    <source>
        <dbReference type="PROSITE" id="PS50196"/>
    </source>
</evidence>
<evidence type="ECO:0000256" key="7">
    <source>
        <dbReference type="ARBA" id="ARBA00023010"/>
    </source>
</evidence>
<keyword evidence="13" id="KW-1185">Reference proteome</keyword>
<keyword evidence="3" id="KW-0677">Repeat</keyword>
<evidence type="ECO:0000256" key="9">
    <source>
        <dbReference type="ARBA" id="ARBA00023242"/>
    </source>
</evidence>
<gene>
    <name evidence="12" type="ORF">CVIRNUC_007122</name>
</gene>
<evidence type="ECO:0000256" key="5">
    <source>
        <dbReference type="ARBA" id="ARBA00022927"/>
    </source>
</evidence>
<dbReference type="SUPFAM" id="SSF50729">
    <property type="entry name" value="PH domain-like"/>
    <property type="match status" value="1"/>
</dbReference>
<name>A0AAV1IB51_9CHLO</name>
<evidence type="ECO:0000256" key="6">
    <source>
        <dbReference type="ARBA" id="ARBA00022990"/>
    </source>
</evidence>
<feature type="compositionally biased region" description="Basic and acidic residues" evidence="10">
    <location>
        <begin position="1"/>
        <end position="27"/>
    </location>
</feature>
<evidence type="ECO:0000313" key="13">
    <source>
        <dbReference type="Proteomes" id="UP001314263"/>
    </source>
</evidence>
<feature type="compositionally biased region" description="Acidic residues" evidence="10">
    <location>
        <begin position="28"/>
        <end position="37"/>
    </location>
</feature>
<dbReference type="Proteomes" id="UP001314263">
    <property type="component" value="Unassembled WGS sequence"/>
</dbReference>
<feature type="compositionally biased region" description="Low complexity" evidence="10">
    <location>
        <begin position="123"/>
        <end position="136"/>
    </location>
</feature>
<dbReference type="PROSITE" id="PS50196">
    <property type="entry name" value="RANBD1"/>
    <property type="match status" value="1"/>
</dbReference>
<evidence type="ECO:0000256" key="8">
    <source>
        <dbReference type="ARBA" id="ARBA00023132"/>
    </source>
</evidence>
<dbReference type="GO" id="GO:0051028">
    <property type="term" value="P:mRNA transport"/>
    <property type="evidence" value="ECO:0007669"/>
    <property type="project" value="UniProtKB-KW"/>
</dbReference>
<keyword evidence="8" id="KW-0906">Nuclear pore complex</keyword>
<accession>A0AAV1IB51</accession>
<feature type="compositionally biased region" description="Basic and acidic residues" evidence="10">
    <location>
        <begin position="419"/>
        <end position="435"/>
    </location>
</feature>
<comment type="caution">
    <text evidence="12">The sequence shown here is derived from an EMBL/GenBank/DDBJ whole genome shotgun (WGS) entry which is preliminary data.</text>
</comment>
<evidence type="ECO:0000256" key="10">
    <source>
        <dbReference type="SAM" id="MobiDB-lite"/>
    </source>
</evidence>
<feature type="compositionally biased region" description="Low complexity" evidence="10">
    <location>
        <begin position="168"/>
        <end position="185"/>
    </location>
</feature>
<keyword evidence="7" id="KW-0811">Translocation</keyword>
<feature type="compositionally biased region" description="Low complexity" evidence="10">
    <location>
        <begin position="143"/>
        <end position="159"/>
    </location>
</feature>
<keyword evidence="4" id="KW-0509">mRNA transport</keyword>
<evidence type="ECO:0000256" key="2">
    <source>
        <dbReference type="ARBA" id="ARBA00022448"/>
    </source>
</evidence>
<dbReference type="AlphaFoldDB" id="A0AAV1IB51"/>
<feature type="region of interest" description="Disordered" evidence="10">
    <location>
        <begin position="1"/>
        <end position="210"/>
    </location>
</feature>
<feature type="region of interest" description="Disordered" evidence="10">
    <location>
        <begin position="414"/>
        <end position="435"/>
    </location>
</feature>
<reference evidence="12 13" key="1">
    <citation type="submission" date="2023-10" db="EMBL/GenBank/DDBJ databases">
        <authorList>
            <person name="Maclean D."/>
            <person name="Macfadyen A."/>
        </authorList>
    </citation>
    <scope>NUCLEOTIDE SEQUENCE [LARGE SCALE GENOMIC DNA]</scope>
</reference>
<dbReference type="PANTHER" id="PTHR23138">
    <property type="entry name" value="RAN BINDING PROTEIN"/>
    <property type="match status" value="1"/>
</dbReference>
<comment type="subcellular location">
    <subcellularLocation>
        <location evidence="1">Nucleus</location>
        <location evidence="1">Nuclear pore complex</location>
    </subcellularLocation>
</comment>
<feature type="compositionally biased region" description="Low complexity" evidence="10">
    <location>
        <begin position="61"/>
        <end position="74"/>
    </location>
</feature>